<evidence type="ECO:0000256" key="1">
    <source>
        <dbReference type="ARBA" id="ARBA00004370"/>
    </source>
</evidence>
<dbReference type="InterPro" id="IPR012340">
    <property type="entry name" value="NA-bd_OB-fold"/>
</dbReference>
<reference evidence="8" key="1">
    <citation type="submission" date="2017-04" db="EMBL/GenBank/DDBJ databases">
        <authorList>
            <person name="Varghese N."/>
            <person name="Submissions S."/>
        </authorList>
    </citation>
    <scope>NUCLEOTIDE SEQUENCE [LARGE SCALE GENOMIC DNA]</scope>
    <source>
        <strain evidence="8">USBA 82</strain>
    </source>
</reference>
<dbReference type="STRING" id="561720.SAMN06275492_1528"/>
<dbReference type="PANTHER" id="PTHR10465">
    <property type="entry name" value="TRANSMEMBRANE GTPASE FZO1"/>
    <property type="match status" value="1"/>
</dbReference>
<evidence type="ECO:0000256" key="4">
    <source>
        <dbReference type="ARBA" id="ARBA00023134"/>
    </source>
</evidence>
<dbReference type="EMBL" id="FXBB01000052">
    <property type="protein sequence ID" value="SMG50274.1"/>
    <property type="molecule type" value="Genomic_DNA"/>
</dbReference>
<keyword evidence="4" id="KW-0342">GTP-binding</keyword>
<dbReference type="GO" id="GO:0005525">
    <property type="term" value="F:GTP binding"/>
    <property type="evidence" value="ECO:0007669"/>
    <property type="project" value="UniProtKB-KW"/>
</dbReference>
<name>A0A1X7L9W7_9BACT</name>
<dbReference type="InterPro" id="IPR003029">
    <property type="entry name" value="S1_domain"/>
</dbReference>
<dbReference type="PROSITE" id="PS50126">
    <property type="entry name" value="S1"/>
    <property type="match status" value="1"/>
</dbReference>
<dbReference type="GO" id="GO:0003924">
    <property type="term" value="F:GTPase activity"/>
    <property type="evidence" value="ECO:0007669"/>
    <property type="project" value="InterPro"/>
</dbReference>
<dbReference type="SUPFAM" id="SSF52540">
    <property type="entry name" value="P-loop containing nucleoside triphosphate hydrolases"/>
    <property type="match status" value="1"/>
</dbReference>
<evidence type="ECO:0000256" key="2">
    <source>
        <dbReference type="ARBA" id="ARBA00022741"/>
    </source>
</evidence>
<keyword evidence="2" id="KW-0547">Nucleotide-binding</keyword>
<sequence>MASLWDEADAATIEEIHKNRYLEQPKTGLQLISRLISKGDRAEEISMPLKELNKFINYDFVDLCKLESIPNETELFKKIDKALMDLEDTAEFPALANKNVVAVAGGFSAGKSRFINSLLREELLPTDPRPTTVIPTYIVSAKDDESLYALNTFKNKVSLDREAISAISHEFNRAYGIGFSHIVDVMMMESPAFNYVNIALLDTPGYSNSDSLERGDNTDEKKALEHLRHVDHLIWVLDINKGTLPESDIAFLKQLSLSSAKPIFLILNKADLKIKSDIENIMKVVRDRLNQASIPCAGVVAYSSQIDPHEILGDSLIDYLSSVNSKQKYARLSRGFDQVFDEITTYIRKETERRLSIIKSLNITIIKGDGNLPEEDLQTLKDSAKTLRKGTESTQSLIQKFSKLRHQMDEKINAVLSYISVDDERKKDETSGIYSEIITRDQNLLVDLDSDRKKEGTVVRSDAFGVYIDIGSSEKIMLHKSEIHKTYSNHIKDIFPLGGQCTVKINSVDYFKGVIKMIVTPKGDES</sequence>
<accession>A0A1X7L9W7</accession>
<keyword evidence="3" id="KW-0378">Hydrolase</keyword>
<dbReference type="InterPro" id="IPR045063">
    <property type="entry name" value="Dynamin_N"/>
</dbReference>
<dbReference type="Gene3D" id="3.40.50.300">
    <property type="entry name" value="P-loop containing nucleotide triphosphate hydrolases"/>
    <property type="match status" value="1"/>
</dbReference>
<dbReference type="Pfam" id="PF00575">
    <property type="entry name" value="S1"/>
    <property type="match status" value="1"/>
</dbReference>
<dbReference type="AlphaFoldDB" id="A0A1X7L9W7"/>
<keyword evidence="5" id="KW-0472">Membrane</keyword>
<protein>
    <submittedName>
        <fullName evidence="7">S1 RNA binding domain-containing protein</fullName>
    </submittedName>
</protein>
<dbReference type="GO" id="GO:0003676">
    <property type="term" value="F:nucleic acid binding"/>
    <property type="evidence" value="ECO:0007669"/>
    <property type="project" value="InterPro"/>
</dbReference>
<comment type="subcellular location">
    <subcellularLocation>
        <location evidence="1">Membrane</location>
    </subcellularLocation>
</comment>
<dbReference type="RefSeq" id="WP_085545663.1">
    <property type="nucleotide sequence ID" value="NZ_FXBB01000052.1"/>
</dbReference>
<dbReference type="InterPro" id="IPR027417">
    <property type="entry name" value="P-loop_NTPase"/>
</dbReference>
<evidence type="ECO:0000313" key="8">
    <source>
        <dbReference type="Proteomes" id="UP000193355"/>
    </source>
</evidence>
<evidence type="ECO:0000256" key="5">
    <source>
        <dbReference type="ARBA" id="ARBA00023136"/>
    </source>
</evidence>
<proteinExistence type="predicted"/>
<dbReference type="Proteomes" id="UP000193355">
    <property type="component" value="Unassembled WGS sequence"/>
</dbReference>
<dbReference type="GO" id="GO:0016020">
    <property type="term" value="C:membrane"/>
    <property type="evidence" value="ECO:0007669"/>
    <property type="project" value="UniProtKB-SubCell"/>
</dbReference>
<organism evidence="7 8">
    <name type="scientific">Dethiosulfovibrio salsuginis</name>
    <dbReference type="NCBI Taxonomy" id="561720"/>
    <lineage>
        <taxon>Bacteria</taxon>
        <taxon>Thermotogati</taxon>
        <taxon>Synergistota</taxon>
        <taxon>Synergistia</taxon>
        <taxon>Synergistales</taxon>
        <taxon>Dethiosulfovibrionaceae</taxon>
        <taxon>Dethiosulfovibrio</taxon>
    </lineage>
</organism>
<dbReference type="OrthoDB" id="88903at2"/>
<evidence type="ECO:0000313" key="7">
    <source>
        <dbReference type="EMBL" id="SMG50274.1"/>
    </source>
</evidence>
<dbReference type="PANTHER" id="PTHR10465:SF0">
    <property type="entry name" value="SARCALUMENIN"/>
    <property type="match status" value="1"/>
</dbReference>
<keyword evidence="8" id="KW-1185">Reference proteome</keyword>
<evidence type="ECO:0000256" key="3">
    <source>
        <dbReference type="ARBA" id="ARBA00022801"/>
    </source>
</evidence>
<gene>
    <name evidence="7" type="ORF">SAMN06275492_1528</name>
</gene>
<feature type="domain" description="S1 motif" evidence="6">
    <location>
        <begin position="451"/>
        <end position="520"/>
    </location>
</feature>
<dbReference type="Pfam" id="PF00350">
    <property type="entry name" value="Dynamin_N"/>
    <property type="match status" value="1"/>
</dbReference>
<dbReference type="InterPro" id="IPR027094">
    <property type="entry name" value="Mitofusin_fam"/>
</dbReference>
<dbReference type="Gene3D" id="2.40.50.140">
    <property type="entry name" value="Nucleic acid-binding proteins"/>
    <property type="match status" value="1"/>
</dbReference>
<evidence type="ECO:0000259" key="6">
    <source>
        <dbReference type="PROSITE" id="PS50126"/>
    </source>
</evidence>
<dbReference type="SUPFAM" id="SSF50249">
    <property type="entry name" value="Nucleic acid-binding proteins"/>
    <property type="match status" value="1"/>
</dbReference>